<dbReference type="PROSITE" id="PS51208">
    <property type="entry name" value="AUTOTRANSPORTER"/>
    <property type="match status" value="1"/>
</dbReference>
<feature type="compositionally biased region" description="Polar residues" evidence="1">
    <location>
        <begin position="245"/>
        <end position="254"/>
    </location>
</feature>
<dbReference type="Gene3D" id="2.60.40.1080">
    <property type="match status" value="1"/>
</dbReference>
<evidence type="ECO:0000313" key="4">
    <source>
        <dbReference type="Proteomes" id="UP000264492"/>
    </source>
</evidence>
<dbReference type="InterPro" id="IPR008964">
    <property type="entry name" value="Invasin/intimin_cell_adhesion"/>
</dbReference>
<organism evidence="3 4">
    <name type="scientific">Lysobacter silvisoli</name>
    <dbReference type="NCBI Taxonomy" id="2293254"/>
    <lineage>
        <taxon>Bacteria</taxon>
        <taxon>Pseudomonadati</taxon>
        <taxon>Pseudomonadota</taxon>
        <taxon>Gammaproteobacteria</taxon>
        <taxon>Lysobacterales</taxon>
        <taxon>Lysobacteraceae</taxon>
        <taxon>Lysobacter</taxon>
    </lineage>
</organism>
<feature type="region of interest" description="Disordered" evidence="1">
    <location>
        <begin position="233"/>
        <end position="255"/>
    </location>
</feature>
<dbReference type="SMART" id="SM00869">
    <property type="entry name" value="Autotransporter"/>
    <property type="match status" value="1"/>
</dbReference>
<feature type="domain" description="Autotransporter" evidence="2">
    <location>
        <begin position="282"/>
        <end position="560"/>
    </location>
</feature>
<dbReference type="InterPro" id="IPR036709">
    <property type="entry name" value="Autotransporte_beta_dom_sf"/>
</dbReference>
<dbReference type="EMBL" id="QTSU01000001">
    <property type="protein sequence ID" value="RDZ29660.1"/>
    <property type="molecule type" value="Genomic_DNA"/>
</dbReference>
<dbReference type="SUPFAM" id="SSF103515">
    <property type="entry name" value="Autotransporter"/>
    <property type="match status" value="1"/>
</dbReference>
<proteinExistence type="predicted"/>
<comment type="caution">
    <text evidence="3">The sequence shown here is derived from an EMBL/GenBank/DDBJ whole genome shotgun (WGS) entry which is preliminary data.</text>
</comment>
<dbReference type="AlphaFoldDB" id="A0A371K748"/>
<evidence type="ECO:0000256" key="1">
    <source>
        <dbReference type="SAM" id="MobiDB-lite"/>
    </source>
</evidence>
<reference evidence="3 4" key="1">
    <citation type="submission" date="2018-08" db="EMBL/GenBank/DDBJ databases">
        <title>Lysobacter sp. zong2l5, whole genome shotgun sequence.</title>
        <authorList>
            <person name="Zhang X."/>
            <person name="Feng G."/>
            <person name="Zhu H."/>
        </authorList>
    </citation>
    <scope>NUCLEOTIDE SEQUENCE [LARGE SCALE GENOMIC DNA]</scope>
    <source>
        <strain evidence="4">zong2l5</strain>
    </source>
</reference>
<dbReference type="InterPro" id="IPR005546">
    <property type="entry name" value="Autotransporte_beta"/>
</dbReference>
<keyword evidence="4" id="KW-1185">Reference proteome</keyword>
<gene>
    <name evidence="3" type="ORF">DX914_02220</name>
</gene>
<accession>A0A371K748</accession>
<dbReference type="Pfam" id="PF03797">
    <property type="entry name" value="Autotransporter"/>
    <property type="match status" value="1"/>
</dbReference>
<evidence type="ECO:0000313" key="3">
    <source>
        <dbReference type="EMBL" id="RDZ29660.1"/>
    </source>
</evidence>
<protein>
    <submittedName>
        <fullName evidence="3">Autotransporter domain-containing protein</fullName>
    </submittedName>
</protein>
<sequence length="590" mass="61096">MLSGGTCGLTADQAGDANYNAAPQVSLNVTITAASQAITGFAANPAAPTYAPNGTFSVSANGGASGNPVVFASTTPAVCSVAGSAVTMLAAGNCTLTANQAGNASYTAAPQVTLTVVIGAATPTLSWIGNLVKTVGEPTFDLPNPTSSNPAGAFSFTSSNPAVATVSGRTVTIVGPGTATLTATQAATANYVQASVSTGLSVTARPDPTRDPSVVGGLQAQVDASVRFASAQQSNIRDRLRQQRHGSGNSSSHNLALSVGGGTSGALSLAANQVLSSDNAIALPRGWALWSAGTITAGDRDGHAGSEGFGFRSDGVTVGADWRIDERFLLGVAGGFGWNDTNFDGPASRLDAEQRSVSLYGLWRHGDHLFVDGTLGWGRLDFDIKRYSATAGGAIAKAQRDGDQFYGALTVGFEGGGDRSRYTGYGRYDFSRTQLDAYREHGLGIYDLSYSSQDVDNDGVAVGVEGRYLVDTSSGVMRPYWMLEYRKALENSSDVDLNYVVMPVANDYRLGLRSYGEHSLVYGGGIDVDVSQRWKLSFLLRREHSADQEAATSLGLLLSFTPSAPSAPTAVQLTDPQSVALEGDNAATGK</sequence>
<dbReference type="Proteomes" id="UP000264492">
    <property type="component" value="Unassembled WGS sequence"/>
</dbReference>
<dbReference type="Gene3D" id="2.40.128.130">
    <property type="entry name" value="Autotransporter beta-domain"/>
    <property type="match status" value="1"/>
</dbReference>
<name>A0A371K748_9GAMM</name>
<evidence type="ECO:0000259" key="2">
    <source>
        <dbReference type="PROSITE" id="PS51208"/>
    </source>
</evidence>
<dbReference type="SUPFAM" id="SSF49373">
    <property type="entry name" value="Invasin/intimin cell-adhesion fragments"/>
    <property type="match status" value="1"/>
</dbReference>